<keyword evidence="6" id="KW-1185">Reference proteome</keyword>
<dbReference type="InterPro" id="IPR011701">
    <property type="entry name" value="MFS"/>
</dbReference>
<keyword evidence="3" id="KW-0472">Membrane</keyword>
<dbReference type="SUPFAM" id="SSF103473">
    <property type="entry name" value="MFS general substrate transporter"/>
    <property type="match status" value="1"/>
</dbReference>
<feature type="transmembrane region" description="Helical" evidence="3">
    <location>
        <begin position="106"/>
        <end position="125"/>
    </location>
</feature>
<feature type="region of interest" description="Disordered" evidence="2">
    <location>
        <begin position="249"/>
        <end position="275"/>
    </location>
</feature>
<feature type="transmembrane region" description="Helical" evidence="3">
    <location>
        <begin position="281"/>
        <end position="306"/>
    </location>
</feature>
<comment type="subcellular location">
    <subcellularLocation>
        <location evidence="1">Membrane</location>
        <topology evidence="1">Multi-pass membrane protein</topology>
    </subcellularLocation>
</comment>
<feature type="transmembrane region" description="Helical" evidence="3">
    <location>
        <begin position="53"/>
        <end position="72"/>
    </location>
</feature>
<feature type="transmembrane region" description="Helical" evidence="3">
    <location>
        <begin position="318"/>
        <end position="341"/>
    </location>
</feature>
<dbReference type="GO" id="GO:0022857">
    <property type="term" value="F:transmembrane transporter activity"/>
    <property type="evidence" value="ECO:0007669"/>
    <property type="project" value="InterPro"/>
</dbReference>
<dbReference type="FunCoup" id="A0A2K1R140">
    <property type="interactions" value="129"/>
</dbReference>
<feature type="domain" description="Major facilitator superfamily (MFS) profile" evidence="4">
    <location>
        <begin position="41"/>
        <end position="465"/>
    </location>
</feature>
<feature type="transmembrane region" description="Helical" evidence="3">
    <location>
        <begin position="209"/>
        <end position="228"/>
    </location>
</feature>
<gene>
    <name evidence="5" type="ORF">CAC42_3334</name>
</gene>
<dbReference type="PANTHER" id="PTHR23520:SF5">
    <property type="entry name" value="TRANSPORTER, PUTATIVE (AFU_ORTHOLOGUE AFUA_3G04000)-RELATED"/>
    <property type="match status" value="1"/>
</dbReference>
<keyword evidence="3" id="KW-1133">Transmembrane helix</keyword>
<comment type="caution">
    <text evidence="5">The sequence shown here is derived from an EMBL/GenBank/DDBJ whole genome shotgun (WGS) entry which is preliminary data.</text>
</comment>
<reference evidence="5 6" key="1">
    <citation type="submission" date="2017-06" db="EMBL/GenBank/DDBJ databases">
        <title>Draft genome sequence of a variant of Elsinoe murrayae.</title>
        <authorList>
            <person name="Cheng Q."/>
        </authorList>
    </citation>
    <scope>NUCLEOTIDE SEQUENCE [LARGE SCALE GENOMIC DNA]</scope>
    <source>
        <strain evidence="5 6">CQ-2017a</strain>
    </source>
</reference>
<feature type="transmembrane region" description="Helical" evidence="3">
    <location>
        <begin position="171"/>
        <end position="193"/>
    </location>
</feature>
<evidence type="ECO:0000259" key="4">
    <source>
        <dbReference type="PROSITE" id="PS50850"/>
    </source>
</evidence>
<dbReference type="OrthoDB" id="10027823at2759"/>
<dbReference type="Pfam" id="PF07690">
    <property type="entry name" value="MFS_1"/>
    <property type="match status" value="1"/>
</dbReference>
<evidence type="ECO:0000313" key="5">
    <source>
        <dbReference type="EMBL" id="PNS20997.1"/>
    </source>
</evidence>
<dbReference type="InterPro" id="IPR036259">
    <property type="entry name" value="MFS_trans_sf"/>
</dbReference>
<dbReference type="PANTHER" id="PTHR23520">
    <property type="entry name" value="TRANSPORTER, PUTATIVE (AFU_ORTHOLOGUE AFUA_3G04000)-RELATED"/>
    <property type="match status" value="1"/>
</dbReference>
<dbReference type="InParanoid" id="A0A2K1R140"/>
<dbReference type="EMBL" id="NKHZ01000015">
    <property type="protein sequence ID" value="PNS20997.1"/>
    <property type="molecule type" value="Genomic_DNA"/>
</dbReference>
<evidence type="ECO:0000256" key="3">
    <source>
        <dbReference type="SAM" id="Phobius"/>
    </source>
</evidence>
<proteinExistence type="predicted"/>
<feature type="transmembrane region" description="Helical" evidence="3">
    <location>
        <begin position="78"/>
        <end position="99"/>
    </location>
</feature>
<dbReference type="Gene3D" id="1.20.1250.20">
    <property type="entry name" value="MFS general substrate transporter like domains"/>
    <property type="match status" value="1"/>
</dbReference>
<dbReference type="InterPro" id="IPR020846">
    <property type="entry name" value="MFS_dom"/>
</dbReference>
<evidence type="ECO:0000256" key="1">
    <source>
        <dbReference type="ARBA" id="ARBA00004141"/>
    </source>
</evidence>
<protein>
    <recommendedName>
        <fullName evidence="4">Major facilitator superfamily (MFS) profile domain-containing protein</fullName>
    </recommendedName>
</protein>
<dbReference type="AlphaFoldDB" id="A0A2K1R140"/>
<evidence type="ECO:0000313" key="6">
    <source>
        <dbReference type="Proteomes" id="UP000243797"/>
    </source>
</evidence>
<sequence>MATPESSGSAGDSSFQRHIAKTANRLGEESGIRAVIRSTRDVKLLFLQRFVRLFAYGGTTLVLAAYLAAVGITESRIGLFMTLTLLGDIFIGLILTLRADKIGRKLILAVGALMVTGSGIVFALFENYWILLVAAVLGVISPNGNEIGPFRAIEESIIAQLTAKDDLGSTYAWYTLTGQAGLACGMMVCGWVANQLQASGWSFTSTSKVLFVVYAAAGIIKLAINFFMTSSIEAAKQEGSMYNPTETEPLLREVEEDETRTATAPRSKPPPTTSDRNVRKLVVSLTLFFALDNFGSGVMSLSWITYFFREKFGLKDGALGSIFFTTSIVAAFSSLVAASIARRIGNINASEITMVFTHLPSSILLALIPMPSDLRLALAFLILRACSQMMDVGPRTAFLAIVLPPDKRTAIMGFLNTVKICSTTVGPLLTGGLAEIDLFWVAFVIAGSCKTVYDLGMLITFAGYEKRIGQSTPV</sequence>
<keyword evidence="3" id="KW-0812">Transmembrane</keyword>
<dbReference type="GO" id="GO:0000329">
    <property type="term" value="C:fungal-type vacuole membrane"/>
    <property type="evidence" value="ECO:0007669"/>
    <property type="project" value="TreeGrafter"/>
</dbReference>
<name>A0A2K1R140_9PEZI</name>
<evidence type="ECO:0000256" key="2">
    <source>
        <dbReference type="SAM" id="MobiDB-lite"/>
    </source>
</evidence>
<accession>A0A2K1R140</accession>
<dbReference type="PROSITE" id="PS50850">
    <property type="entry name" value="MFS"/>
    <property type="match status" value="1"/>
</dbReference>
<dbReference type="Proteomes" id="UP000243797">
    <property type="component" value="Unassembled WGS sequence"/>
</dbReference>
<organism evidence="5 6">
    <name type="scientific">Sphaceloma murrayae</name>
    <dbReference type="NCBI Taxonomy" id="2082308"/>
    <lineage>
        <taxon>Eukaryota</taxon>
        <taxon>Fungi</taxon>
        <taxon>Dikarya</taxon>
        <taxon>Ascomycota</taxon>
        <taxon>Pezizomycotina</taxon>
        <taxon>Dothideomycetes</taxon>
        <taxon>Dothideomycetidae</taxon>
        <taxon>Myriangiales</taxon>
        <taxon>Elsinoaceae</taxon>
        <taxon>Sphaceloma</taxon>
    </lineage>
</organism>
<dbReference type="STRING" id="2082308.A0A2K1R140"/>